<proteinExistence type="predicted"/>
<evidence type="ECO:0000313" key="2">
    <source>
        <dbReference type="EMBL" id="ADU29440.1"/>
    </source>
</evidence>
<dbReference type="InterPro" id="IPR025441">
    <property type="entry name" value="DUF4181"/>
</dbReference>
<keyword evidence="3" id="KW-1185">Reference proteome</keyword>
<dbReference type="AlphaFoldDB" id="E6TRR7"/>
<keyword evidence="1" id="KW-1133">Transmembrane helix</keyword>
<dbReference type="OrthoDB" id="2455559at2"/>
<keyword evidence="1" id="KW-0812">Transmembrane</keyword>
<keyword evidence="1" id="KW-0472">Membrane</keyword>
<accession>E6TRR7</accession>
<gene>
    <name evidence="2" type="ordered locus">Bcell_1175</name>
</gene>
<feature type="transmembrane region" description="Helical" evidence="1">
    <location>
        <begin position="41"/>
        <end position="59"/>
    </location>
</feature>
<dbReference type="Pfam" id="PF13789">
    <property type="entry name" value="DUF4181"/>
    <property type="match status" value="1"/>
</dbReference>
<feature type="transmembrane region" description="Helical" evidence="1">
    <location>
        <begin position="65"/>
        <end position="83"/>
    </location>
</feature>
<sequence length="249" mass="29302">MPIIYFLLFFILWIILDRFIHRKFNLERRWSREPVNKLHKYVQIIFFVVFILLIWIYPGSFIQDYLYLYTLGAVAVILFFRTIMEWLFERESKQYITSFMYSIMITLLTIMSIFFLLPKDIHIVHTGYMYSENGEISEPVDVKVYGKMEPNLILGHLFVGKLEIDESTFWVSTARKTQLEVSGKQRSFYLSEKEGSSNGEIWTTRNFGSLAGKASAINLTQHGRSSITFAFPAETKLEAEQLFNEFAEE</sequence>
<feature type="transmembrane region" description="Helical" evidence="1">
    <location>
        <begin position="6"/>
        <end position="21"/>
    </location>
</feature>
<dbReference type="RefSeq" id="WP_013487781.1">
    <property type="nucleotide sequence ID" value="NC_014829.1"/>
</dbReference>
<dbReference type="KEGG" id="bco:Bcell_1175"/>
<evidence type="ECO:0000256" key="1">
    <source>
        <dbReference type="SAM" id="Phobius"/>
    </source>
</evidence>
<evidence type="ECO:0000313" key="3">
    <source>
        <dbReference type="Proteomes" id="UP000001401"/>
    </source>
</evidence>
<dbReference type="Proteomes" id="UP000001401">
    <property type="component" value="Chromosome"/>
</dbReference>
<name>E6TRR7_EVAC2</name>
<reference evidence="2 3" key="1">
    <citation type="submission" date="2010-12" db="EMBL/GenBank/DDBJ databases">
        <title>Complete sequence of Bacillus cellulosilyticus DSM 2522.</title>
        <authorList>
            <consortium name="US DOE Joint Genome Institute"/>
            <person name="Lucas S."/>
            <person name="Copeland A."/>
            <person name="Lapidus A."/>
            <person name="Cheng J.-F."/>
            <person name="Bruce D."/>
            <person name="Goodwin L."/>
            <person name="Pitluck S."/>
            <person name="Chertkov O."/>
            <person name="Detter J.C."/>
            <person name="Han C."/>
            <person name="Tapia R."/>
            <person name="Land M."/>
            <person name="Hauser L."/>
            <person name="Jeffries C."/>
            <person name="Kyrpides N."/>
            <person name="Ivanova N."/>
            <person name="Mikhailova N."/>
            <person name="Brumm P."/>
            <person name="Mead D."/>
            <person name="Woyke T."/>
        </authorList>
    </citation>
    <scope>NUCLEOTIDE SEQUENCE [LARGE SCALE GENOMIC DNA]</scope>
    <source>
        <strain evidence="3">ATCC 21833 / DSM 2522 / FERM P-1141 / JCM 9156 / N-4</strain>
    </source>
</reference>
<dbReference type="EMBL" id="CP002394">
    <property type="protein sequence ID" value="ADU29440.1"/>
    <property type="molecule type" value="Genomic_DNA"/>
</dbReference>
<protein>
    <submittedName>
        <fullName evidence="2">Uncharacterized protein</fullName>
    </submittedName>
</protein>
<organism evidence="2 3">
    <name type="scientific">Evansella cellulosilytica (strain ATCC 21833 / DSM 2522 / FERM P-1141 / JCM 9156 / N-4)</name>
    <name type="common">Bacillus cellulosilyticus</name>
    <dbReference type="NCBI Taxonomy" id="649639"/>
    <lineage>
        <taxon>Bacteria</taxon>
        <taxon>Bacillati</taxon>
        <taxon>Bacillota</taxon>
        <taxon>Bacilli</taxon>
        <taxon>Bacillales</taxon>
        <taxon>Bacillaceae</taxon>
        <taxon>Evansella</taxon>
    </lineage>
</organism>
<dbReference type="HOGENOM" id="CLU_1114088_0_0_9"/>
<feature type="transmembrane region" description="Helical" evidence="1">
    <location>
        <begin position="95"/>
        <end position="117"/>
    </location>
</feature>